<feature type="transmembrane region" description="Helical" evidence="12">
    <location>
        <begin position="55"/>
        <end position="75"/>
    </location>
</feature>
<feature type="transmembrane region" description="Helical" evidence="12">
    <location>
        <begin position="194"/>
        <end position="219"/>
    </location>
</feature>
<sequence length="630" mass="67997">MDGAFGSRSYFKPADYIVCGVMILASVAIGLYYGLKGGGQRTSASYILADRSMTLVPVTLSLLASFFSGISLQGYPADVYYHGPTVFWMAVPFLLGGVLCWKFFLPMFYRLGMASAYEYLELRFNHAVKICGVMSFLIFSVLYSGVVAFTACVALTAVTGINVEVAIVGLCVVCAIYTVIGGIKAVLWTDSLQMLLMLTTTIAIIAKCSMTLGIGNVWQIASTGSRTNFFYFNSDLTDFYNGWSFIGQTMFLGVVITNQYMVQRLVICKSEAVARASFICYSFGVIIFQSLLFLVGISIYAYYEGCDPSTMGYMTKNDQIVPYFIVDVFSDLPGIPGLLLTGLFGAALSTLSSVFNASATLVGEHFVKPYWKDLKDKGYTVALKVIAVFASAAALGMAFLIPVVGDAIPVVLTFAGCSTAGCFALFIIGVFCPFCGSKSVVTGFVVGLIVAVTMSVGCIIHQVKPDNLPLSAEMCLNETYMDMNDTLVTATSLATQLPLVTTLNLTSQIMMTESNTNRSEGPVIFSLAKSWLSLLTFLTTILATLCATLVTGTNDTSSMDPRLVIWKIKTSFVPSEKPQIRGIGEYSPLSDMECEGLNNKDVSNGKCENDSTEAIAIRGNESTVEFVTAM</sequence>
<keyword evidence="14" id="KW-1185">Reference proteome</keyword>
<keyword evidence="7" id="KW-0915">Sodium</keyword>
<dbReference type="RefSeq" id="XP_038077179.1">
    <property type="nucleotide sequence ID" value="XM_038221251.1"/>
</dbReference>
<evidence type="ECO:0000256" key="10">
    <source>
        <dbReference type="ARBA" id="ARBA00023201"/>
    </source>
</evidence>
<feature type="transmembrane region" description="Helical" evidence="12">
    <location>
        <begin position="381"/>
        <end position="401"/>
    </location>
</feature>
<dbReference type="PANTHER" id="PTHR42985:SF40">
    <property type="entry name" value="LD47995P-RELATED"/>
    <property type="match status" value="1"/>
</dbReference>
<evidence type="ECO:0000313" key="13">
    <source>
        <dbReference type="EnsemblMetazoa" id="XP_038077179.1"/>
    </source>
</evidence>
<feature type="transmembrane region" description="Helical" evidence="12">
    <location>
        <begin position="278"/>
        <end position="303"/>
    </location>
</feature>
<dbReference type="PROSITE" id="PS50283">
    <property type="entry name" value="NA_SOLUT_SYMP_3"/>
    <property type="match status" value="1"/>
</dbReference>
<dbReference type="GO" id="GO:0005886">
    <property type="term" value="C:plasma membrane"/>
    <property type="evidence" value="ECO:0007669"/>
    <property type="project" value="UniProtKB-SubCell"/>
</dbReference>
<feature type="transmembrane region" description="Helical" evidence="12">
    <location>
        <begin position="531"/>
        <end position="552"/>
    </location>
</feature>
<keyword evidence="8" id="KW-0406">Ion transport</keyword>
<feature type="transmembrane region" description="Helical" evidence="12">
    <location>
        <begin position="239"/>
        <end position="257"/>
    </location>
</feature>
<dbReference type="GO" id="GO:0006814">
    <property type="term" value="P:sodium ion transport"/>
    <property type="evidence" value="ECO:0007669"/>
    <property type="project" value="UniProtKB-KW"/>
</dbReference>
<feature type="transmembrane region" description="Helical" evidence="12">
    <location>
        <begin position="440"/>
        <end position="463"/>
    </location>
</feature>
<keyword evidence="5 12" id="KW-0812">Transmembrane</keyword>
<dbReference type="Pfam" id="PF00474">
    <property type="entry name" value="SSF"/>
    <property type="match status" value="1"/>
</dbReference>
<dbReference type="Proteomes" id="UP000887568">
    <property type="component" value="Unplaced"/>
</dbReference>
<feature type="transmembrane region" description="Helical" evidence="12">
    <location>
        <begin position="338"/>
        <end position="361"/>
    </location>
</feature>
<dbReference type="AlphaFoldDB" id="A0A914BM33"/>
<dbReference type="OrthoDB" id="6132759at2759"/>
<comment type="similarity">
    <text evidence="2 11">Belongs to the sodium:solute symporter (SSF) (TC 2.A.21) family.</text>
</comment>
<dbReference type="GeneID" id="119745027"/>
<dbReference type="PANTHER" id="PTHR42985">
    <property type="entry name" value="SODIUM-COUPLED MONOCARBOXYLATE TRANSPORTER"/>
    <property type="match status" value="1"/>
</dbReference>
<evidence type="ECO:0000256" key="6">
    <source>
        <dbReference type="ARBA" id="ARBA00022989"/>
    </source>
</evidence>
<evidence type="ECO:0000256" key="2">
    <source>
        <dbReference type="ARBA" id="ARBA00006434"/>
    </source>
</evidence>
<feature type="transmembrane region" description="Helical" evidence="12">
    <location>
        <begin position="407"/>
        <end position="428"/>
    </location>
</feature>
<name>A0A914BM33_PATMI</name>
<feature type="transmembrane region" description="Helical" evidence="12">
    <location>
        <begin position="130"/>
        <end position="159"/>
    </location>
</feature>
<evidence type="ECO:0000256" key="11">
    <source>
        <dbReference type="RuleBase" id="RU362091"/>
    </source>
</evidence>
<evidence type="ECO:0000256" key="9">
    <source>
        <dbReference type="ARBA" id="ARBA00023136"/>
    </source>
</evidence>
<evidence type="ECO:0000256" key="5">
    <source>
        <dbReference type="ARBA" id="ARBA00022692"/>
    </source>
</evidence>
<dbReference type="NCBIfam" id="TIGR00813">
    <property type="entry name" value="sss"/>
    <property type="match status" value="1"/>
</dbReference>
<reference evidence="13" key="1">
    <citation type="submission" date="2022-11" db="UniProtKB">
        <authorList>
            <consortium name="EnsemblMetazoa"/>
        </authorList>
    </citation>
    <scope>IDENTIFICATION</scope>
</reference>
<evidence type="ECO:0000256" key="8">
    <source>
        <dbReference type="ARBA" id="ARBA00023065"/>
    </source>
</evidence>
<keyword evidence="6 12" id="KW-1133">Transmembrane helix</keyword>
<evidence type="ECO:0000256" key="4">
    <source>
        <dbReference type="ARBA" id="ARBA00022475"/>
    </source>
</evidence>
<feature type="transmembrane region" description="Helical" evidence="12">
    <location>
        <begin position="87"/>
        <end position="109"/>
    </location>
</feature>
<evidence type="ECO:0000313" key="14">
    <source>
        <dbReference type="Proteomes" id="UP000887568"/>
    </source>
</evidence>
<dbReference type="Gene3D" id="1.20.1730.10">
    <property type="entry name" value="Sodium/glucose cotransporter"/>
    <property type="match status" value="1"/>
</dbReference>
<dbReference type="GO" id="GO:0015293">
    <property type="term" value="F:symporter activity"/>
    <property type="evidence" value="ECO:0007669"/>
    <property type="project" value="TreeGrafter"/>
</dbReference>
<evidence type="ECO:0000256" key="7">
    <source>
        <dbReference type="ARBA" id="ARBA00023053"/>
    </source>
</evidence>
<comment type="subcellular location">
    <subcellularLocation>
        <location evidence="1">Cell membrane</location>
        <topology evidence="1">Multi-pass membrane protein</topology>
    </subcellularLocation>
</comment>
<evidence type="ECO:0000256" key="12">
    <source>
        <dbReference type="SAM" id="Phobius"/>
    </source>
</evidence>
<evidence type="ECO:0000256" key="3">
    <source>
        <dbReference type="ARBA" id="ARBA00022448"/>
    </source>
</evidence>
<evidence type="ECO:0000256" key="1">
    <source>
        <dbReference type="ARBA" id="ARBA00004651"/>
    </source>
</evidence>
<dbReference type="InterPro" id="IPR001734">
    <property type="entry name" value="Na/solute_symporter"/>
</dbReference>
<keyword evidence="4" id="KW-1003">Cell membrane</keyword>
<accession>A0A914BM33</accession>
<organism evidence="13 14">
    <name type="scientific">Patiria miniata</name>
    <name type="common">Bat star</name>
    <name type="synonym">Asterina miniata</name>
    <dbReference type="NCBI Taxonomy" id="46514"/>
    <lineage>
        <taxon>Eukaryota</taxon>
        <taxon>Metazoa</taxon>
        <taxon>Echinodermata</taxon>
        <taxon>Eleutherozoa</taxon>
        <taxon>Asterozoa</taxon>
        <taxon>Asteroidea</taxon>
        <taxon>Valvatacea</taxon>
        <taxon>Valvatida</taxon>
        <taxon>Asterinidae</taxon>
        <taxon>Patiria</taxon>
    </lineage>
</organism>
<dbReference type="InterPro" id="IPR051163">
    <property type="entry name" value="Sodium:Solute_Symporter_SSF"/>
</dbReference>
<feature type="transmembrane region" description="Helical" evidence="12">
    <location>
        <begin position="14"/>
        <end position="35"/>
    </location>
</feature>
<proteinExistence type="inferred from homology"/>
<keyword evidence="9 12" id="KW-0472">Membrane</keyword>
<protein>
    <recommendedName>
        <fullName evidence="15">Sodium-dependent multivitamin transporter</fullName>
    </recommendedName>
</protein>
<evidence type="ECO:0008006" key="15">
    <source>
        <dbReference type="Google" id="ProtNLM"/>
    </source>
</evidence>
<keyword evidence="10" id="KW-0739">Sodium transport</keyword>
<dbReference type="EnsemblMetazoa" id="XM_038221251.1">
    <property type="protein sequence ID" value="XP_038077179.1"/>
    <property type="gene ID" value="LOC119745027"/>
</dbReference>
<dbReference type="OMA" id="MECEGLN"/>
<feature type="transmembrane region" description="Helical" evidence="12">
    <location>
        <begin position="165"/>
        <end position="187"/>
    </location>
</feature>
<keyword evidence="3" id="KW-0813">Transport</keyword>
<dbReference type="InterPro" id="IPR038377">
    <property type="entry name" value="Na/Glc_symporter_sf"/>
</dbReference>